<evidence type="ECO:0000256" key="2">
    <source>
        <dbReference type="ARBA" id="ARBA00024438"/>
    </source>
</evidence>
<sequence>MMCQEVIELMQRYLDRDLEETEYRRMLGHLQQCPDCSELFERLVNLSTELENLPKVTPPFSLVDAIMPSIERLDAASGSGEAVWTSTATEESASQDAERTTARELPKRTRRMESWRQQVREWVSFPVLGGVVAAGLIFGFFIFQQDRSTTGNLAESLSSKAEQKAAADQAAAPRAQPAGNAGGANETGQVLNDGNAASGGSSGGSPAAGEAKGAEQEVGKNGQAEALNPAGAGEAAPTGKPNATKAAPSAPDQKNDAPQAGAGTSEQLPATPPASQGTADETPGGSAGTEEPAVPDSEASGPSAAKPGSAADGEAELHPREKGGPSFGFMAINPEPAAVHELSSSDNVYHARVEANQVVIRDAKEAEVYRSKFDRWEDAARIELVEWSSHKLIYTVQISDRKRTFEINMQAQSVTETEVKMN</sequence>
<feature type="region of interest" description="Disordered" evidence="3">
    <location>
        <begin position="86"/>
        <end position="112"/>
    </location>
</feature>
<evidence type="ECO:0000313" key="6">
    <source>
        <dbReference type="EMBL" id="MUG69537.1"/>
    </source>
</evidence>
<evidence type="ECO:0000313" key="7">
    <source>
        <dbReference type="Proteomes" id="UP000450917"/>
    </source>
</evidence>
<dbReference type="Proteomes" id="UP000450917">
    <property type="component" value="Unassembled WGS sequence"/>
</dbReference>
<feature type="compositionally biased region" description="Low complexity" evidence="3">
    <location>
        <begin position="196"/>
        <end position="211"/>
    </location>
</feature>
<proteinExistence type="inferred from homology"/>
<feature type="compositionally biased region" description="Low complexity" evidence="3">
    <location>
        <begin position="297"/>
        <end position="311"/>
    </location>
</feature>
<evidence type="ECO:0000256" key="1">
    <source>
        <dbReference type="ARBA" id="ARBA00024353"/>
    </source>
</evidence>
<keyword evidence="4" id="KW-1133">Transmembrane helix</keyword>
<dbReference type="Pfam" id="PF13490">
    <property type="entry name" value="zf-HC2"/>
    <property type="match status" value="1"/>
</dbReference>
<name>A0A7X3CS15_9BACL</name>
<keyword evidence="4" id="KW-0472">Membrane</keyword>
<dbReference type="InterPro" id="IPR027383">
    <property type="entry name" value="Znf_put"/>
</dbReference>
<keyword evidence="7" id="KW-1185">Reference proteome</keyword>
<evidence type="ECO:0000259" key="5">
    <source>
        <dbReference type="Pfam" id="PF13490"/>
    </source>
</evidence>
<comment type="caution">
    <text evidence="6">The sequence shown here is derived from an EMBL/GenBank/DDBJ whole genome shotgun (WGS) entry which is preliminary data.</text>
</comment>
<feature type="region of interest" description="Disordered" evidence="3">
    <location>
        <begin position="164"/>
        <end position="326"/>
    </location>
</feature>
<feature type="transmembrane region" description="Helical" evidence="4">
    <location>
        <begin position="122"/>
        <end position="143"/>
    </location>
</feature>
<protein>
    <recommendedName>
        <fullName evidence="2">Anti-sigma-W factor RsiW</fullName>
    </recommendedName>
</protein>
<feature type="domain" description="Putative zinc-finger" evidence="5">
    <location>
        <begin position="3"/>
        <end position="36"/>
    </location>
</feature>
<feature type="compositionally biased region" description="Polar residues" evidence="3">
    <location>
        <begin position="86"/>
        <end position="95"/>
    </location>
</feature>
<reference evidence="6 7" key="1">
    <citation type="submission" date="2019-11" db="EMBL/GenBank/DDBJ databases">
        <title>Draft genome sequences of five Paenibacillus species of dairy origin.</title>
        <authorList>
            <person name="Olajide A.M."/>
            <person name="Chen S."/>
            <person name="Lapointe G."/>
        </authorList>
    </citation>
    <scope>NUCLEOTIDE SEQUENCE [LARGE SCALE GENOMIC DNA]</scope>
    <source>
        <strain evidence="6 7">2CS3</strain>
    </source>
</reference>
<dbReference type="EMBL" id="WNZX01000001">
    <property type="protein sequence ID" value="MUG69537.1"/>
    <property type="molecule type" value="Genomic_DNA"/>
</dbReference>
<evidence type="ECO:0000256" key="4">
    <source>
        <dbReference type="SAM" id="Phobius"/>
    </source>
</evidence>
<keyword evidence="4" id="KW-0812">Transmembrane</keyword>
<organism evidence="6 7">
    <name type="scientific">Paenibacillus validus</name>
    <dbReference type="NCBI Taxonomy" id="44253"/>
    <lineage>
        <taxon>Bacteria</taxon>
        <taxon>Bacillati</taxon>
        <taxon>Bacillota</taxon>
        <taxon>Bacilli</taxon>
        <taxon>Bacillales</taxon>
        <taxon>Paenibacillaceae</taxon>
        <taxon>Paenibacillus</taxon>
    </lineage>
</organism>
<feature type="compositionally biased region" description="Low complexity" evidence="3">
    <location>
        <begin position="164"/>
        <end position="186"/>
    </location>
</feature>
<comment type="similarity">
    <text evidence="1">Belongs to the zinc-associated anti-sigma factor (ZAS) superfamily. Anti-sigma-W factor family.</text>
</comment>
<accession>A0A7X3CS15</accession>
<feature type="compositionally biased region" description="Basic and acidic residues" evidence="3">
    <location>
        <begin position="96"/>
        <end position="112"/>
    </location>
</feature>
<dbReference type="InterPro" id="IPR041916">
    <property type="entry name" value="Anti_sigma_zinc_sf"/>
</dbReference>
<evidence type="ECO:0000256" key="3">
    <source>
        <dbReference type="SAM" id="MobiDB-lite"/>
    </source>
</evidence>
<dbReference type="Gene3D" id="1.10.10.1320">
    <property type="entry name" value="Anti-sigma factor, zinc-finger domain"/>
    <property type="match status" value="1"/>
</dbReference>
<gene>
    <name evidence="6" type="ORF">GNP93_02485</name>
</gene>
<feature type="compositionally biased region" description="Polar residues" evidence="3">
    <location>
        <begin position="262"/>
        <end position="279"/>
    </location>
</feature>
<dbReference type="AlphaFoldDB" id="A0A7X3CS15"/>